<dbReference type="Ensembl" id="ENSGEVT00005028016.1">
    <property type="protein sequence ID" value="ENSGEVP00005026629.1"/>
    <property type="gene ID" value="ENSGEVG00005018876.1"/>
</dbReference>
<dbReference type="Proteomes" id="UP000694390">
    <property type="component" value="Chromosome 7"/>
</dbReference>
<feature type="region of interest" description="Disordered" evidence="1">
    <location>
        <begin position="79"/>
        <end position="117"/>
    </location>
</feature>
<organism evidence="2 3">
    <name type="scientific">Gopherus evgoodei</name>
    <name type="common">Goodes thornscrub tortoise</name>
    <dbReference type="NCBI Taxonomy" id="1825980"/>
    <lineage>
        <taxon>Eukaryota</taxon>
        <taxon>Metazoa</taxon>
        <taxon>Chordata</taxon>
        <taxon>Craniata</taxon>
        <taxon>Vertebrata</taxon>
        <taxon>Euteleostomi</taxon>
        <taxon>Archelosauria</taxon>
        <taxon>Testudinata</taxon>
        <taxon>Testudines</taxon>
        <taxon>Cryptodira</taxon>
        <taxon>Durocryptodira</taxon>
        <taxon>Testudinoidea</taxon>
        <taxon>Testudinidae</taxon>
        <taxon>Gopherus</taxon>
    </lineage>
</organism>
<name>A0A8C4YJ85_9SAUR</name>
<accession>A0A8C4YJ85</accession>
<evidence type="ECO:0000313" key="2">
    <source>
        <dbReference type="Ensembl" id="ENSGEVP00005026629.1"/>
    </source>
</evidence>
<reference evidence="2" key="2">
    <citation type="submission" date="2025-08" db="UniProtKB">
        <authorList>
            <consortium name="Ensembl"/>
        </authorList>
    </citation>
    <scope>IDENTIFICATION</scope>
</reference>
<feature type="compositionally biased region" description="Polar residues" evidence="1">
    <location>
        <begin position="95"/>
        <end position="107"/>
    </location>
</feature>
<reference evidence="2" key="1">
    <citation type="submission" date="2019-06" db="EMBL/GenBank/DDBJ databases">
        <title>G10K-VGP Goodes thornscrub tortoise genome, primary haplotype.</title>
        <authorList>
            <person name="Murphy B."/>
            <person name="Edwards T."/>
            <person name="Rhie A."/>
            <person name="Koren S."/>
            <person name="Phillippy A."/>
            <person name="Fedrigo O."/>
            <person name="Haase B."/>
            <person name="Mountcastle J."/>
            <person name="Lewin H."/>
            <person name="Damas J."/>
            <person name="Howe K."/>
            <person name="Formenti G."/>
            <person name="Myers G."/>
            <person name="Durbin R."/>
            <person name="Jarvis E.D."/>
        </authorList>
    </citation>
    <scope>NUCLEOTIDE SEQUENCE [LARGE SCALE GENOMIC DNA]</scope>
</reference>
<reference evidence="2" key="3">
    <citation type="submission" date="2025-09" db="UniProtKB">
        <authorList>
            <consortium name="Ensembl"/>
        </authorList>
    </citation>
    <scope>IDENTIFICATION</scope>
</reference>
<keyword evidence="3" id="KW-1185">Reference proteome</keyword>
<dbReference type="AlphaFoldDB" id="A0A8C4YJ85"/>
<sequence>MSPHPQAPCFHSWPLPALPVIVCGCIGWDFKRTPPNLLLNSPVLRPLCTKSTFLPSGHLIDLEYYHALPQKHLNIHTALGGGRPWLPPPPGTSPDSFYQQQGPTHSSGLAGEALSLP</sequence>
<protein>
    <submittedName>
        <fullName evidence="2">Uncharacterized protein</fullName>
    </submittedName>
</protein>
<evidence type="ECO:0000313" key="3">
    <source>
        <dbReference type="Proteomes" id="UP000694390"/>
    </source>
</evidence>
<evidence type="ECO:0000256" key="1">
    <source>
        <dbReference type="SAM" id="MobiDB-lite"/>
    </source>
</evidence>
<proteinExistence type="predicted"/>